<dbReference type="Proteomes" id="UP000779507">
    <property type="component" value="Unassembled WGS sequence"/>
</dbReference>
<sequence>MNEEGDNINPGPCYETKYPDVDTLDHSIYFKTDRETIFIYWESTFCSYGVISKLIDFTENTNTYEQKWDVSEETKWTDIVGQKIVDFKIDWKETGILDLNRNYHFVTLYPQIFQIKFGNEKMIYITASELKKGEDEYHSMMDNLLVISNINTLIKLESIERIQIEESKNSSNTNPSSS</sequence>
<comment type="caution">
    <text evidence="1">The sequence shown here is derived from an EMBL/GenBank/DDBJ whole genome shotgun (WGS) entry which is preliminary data.</text>
</comment>
<keyword evidence="2" id="KW-1185">Reference proteome</keyword>
<reference evidence="1 2" key="1">
    <citation type="submission" date="2020-05" db="EMBL/GenBank/DDBJ databases">
        <title>Genomic Encyclopedia of Type Strains, Phase IV (KMG-V): Genome sequencing to study the core and pangenomes of soil and plant-associated prokaryotes.</title>
        <authorList>
            <person name="Whitman W."/>
        </authorList>
    </citation>
    <scope>NUCLEOTIDE SEQUENCE [LARGE SCALE GENOMIC DNA]</scope>
    <source>
        <strain evidence="1 2">9A</strain>
    </source>
</reference>
<accession>A0ABX2FTJ7</accession>
<dbReference type="EMBL" id="JABSNP010000011">
    <property type="protein sequence ID" value="NRT19794.1"/>
    <property type="molecule type" value="Genomic_DNA"/>
</dbReference>
<evidence type="ECO:0000313" key="2">
    <source>
        <dbReference type="Proteomes" id="UP000779507"/>
    </source>
</evidence>
<organism evidence="1 2">
    <name type="scientific">Hymenobacter caeli</name>
    <dbReference type="NCBI Taxonomy" id="2735894"/>
    <lineage>
        <taxon>Bacteria</taxon>
        <taxon>Pseudomonadati</taxon>
        <taxon>Bacteroidota</taxon>
        <taxon>Cytophagia</taxon>
        <taxon>Cytophagales</taxon>
        <taxon>Hymenobacteraceae</taxon>
        <taxon>Hymenobacter</taxon>
    </lineage>
</organism>
<gene>
    <name evidence="1" type="ORF">HNP98_002628</name>
</gene>
<protein>
    <submittedName>
        <fullName evidence="1">Uncharacterized protein</fullName>
    </submittedName>
</protein>
<proteinExistence type="predicted"/>
<name>A0ABX2FTJ7_9BACT</name>
<dbReference type="RefSeq" id="WP_173810497.1">
    <property type="nucleotide sequence ID" value="NZ_JABSNP010000011.1"/>
</dbReference>
<evidence type="ECO:0000313" key="1">
    <source>
        <dbReference type="EMBL" id="NRT19794.1"/>
    </source>
</evidence>